<evidence type="ECO:0000313" key="3">
    <source>
        <dbReference type="Proteomes" id="UP000198345"/>
    </source>
</evidence>
<gene>
    <name evidence="2" type="ORF">B0A66_07670</name>
</gene>
<accession>A0A226HGB2</accession>
<dbReference type="EMBL" id="MUGW01000016">
    <property type="protein sequence ID" value="OXA93144.1"/>
    <property type="molecule type" value="Genomic_DNA"/>
</dbReference>
<dbReference type="Proteomes" id="UP000198345">
    <property type="component" value="Unassembled WGS sequence"/>
</dbReference>
<evidence type="ECO:0000256" key="1">
    <source>
        <dbReference type="SAM" id="SignalP"/>
    </source>
</evidence>
<name>A0A226HGB2_9FLAO</name>
<keyword evidence="3" id="KW-1185">Reference proteome</keyword>
<feature type="signal peptide" evidence="1">
    <location>
        <begin position="1"/>
        <end position="17"/>
    </location>
</feature>
<sequence length="244" mass="26206">MKKAIFGILLCSSVLHAQLGVGTPTPQETLHINGTLQVTDGIYVGGNATTKGSSGEWGQVLQSNGPNKAPSWGELAKVPETEGTVIIVNGAFTVAQEITVQMSADFTNGSTTGGPPAIIGNLTNVIIDNTSSYRGTRTNNSFKVEADALYQIKMNIQIATDRGASPVIGVWDNTLEKWVARVNDYFDLPFEEFQTYTLIAAIPLLTTHIYSFRAANTSSFMIRHLSRGETGAGPVSQVSVKRLR</sequence>
<proteinExistence type="predicted"/>
<feature type="chain" id="PRO_5012511131" evidence="1">
    <location>
        <begin position="18"/>
        <end position="244"/>
    </location>
</feature>
<comment type="caution">
    <text evidence="2">The sequence shown here is derived from an EMBL/GenBank/DDBJ whole genome shotgun (WGS) entry which is preliminary data.</text>
</comment>
<evidence type="ECO:0000313" key="2">
    <source>
        <dbReference type="EMBL" id="OXA93144.1"/>
    </source>
</evidence>
<keyword evidence="1" id="KW-0732">Signal</keyword>
<dbReference type="OrthoDB" id="1335233at2"/>
<dbReference type="RefSeq" id="WP_089049266.1">
    <property type="nucleotide sequence ID" value="NZ_FXTV01000015.1"/>
</dbReference>
<dbReference type="AlphaFoldDB" id="A0A226HGB2"/>
<organism evidence="2 3">
    <name type="scientific">Flavobacterium hercynium</name>
    <dbReference type="NCBI Taxonomy" id="387094"/>
    <lineage>
        <taxon>Bacteria</taxon>
        <taxon>Pseudomonadati</taxon>
        <taxon>Bacteroidota</taxon>
        <taxon>Flavobacteriia</taxon>
        <taxon>Flavobacteriales</taxon>
        <taxon>Flavobacteriaceae</taxon>
        <taxon>Flavobacterium</taxon>
    </lineage>
</organism>
<protein>
    <submittedName>
        <fullName evidence="2">Uncharacterized protein</fullName>
    </submittedName>
</protein>
<reference evidence="2 3" key="1">
    <citation type="submission" date="2016-11" db="EMBL/GenBank/DDBJ databases">
        <title>Whole genomes of Flavobacteriaceae.</title>
        <authorList>
            <person name="Stine C."/>
            <person name="Li C."/>
            <person name="Tadesse D."/>
        </authorList>
    </citation>
    <scope>NUCLEOTIDE SEQUENCE [LARGE SCALE GENOMIC DNA]</scope>
    <source>
        <strain evidence="2 3">DSM 18292</strain>
    </source>
</reference>